<keyword evidence="2" id="KW-1185">Reference proteome</keyword>
<sequence length="93" mass="10136">MALMRSARRPTRPAKVEASLAYSTRWMSLTKMVSAISRPLFSLQSLAVANLLLSKTGRGTLRSDLMRLISAVASADFDLGGIKPLLKSALWTN</sequence>
<evidence type="ECO:0000313" key="2">
    <source>
        <dbReference type="Proteomes" id="UP001201980"/>
    </source>
</evidence>
<dbReference type="Proteomes" id="UP001201980">
    <property type="component" value="Unassembled WGS sequence"/>
</dbReference>
<protein>
    <submittedName>
        <fullName evidence="1">Uncharacterized protein</fullName>
    </submittedName>
</protein>
<reference evidence="1" key="1">
    <citation type="submission" date="2022-07" db="EMBL/GenBank/DDBJ databases">
        <title>Draft genome sequence of Zalerion maritima ATCC 34329, a (micro)plastics degrading marine fungus.</title>
        <authorList>
            <person name="Paco A."/>
            <person name="Goncalves M.F.M."/>
            <person name="Rocha-Santos T.A.P."/>
            <person name="Alves A."/>
        </authorList>
    </citation>
    <scope>NUCLEOTIDE SEQUENCE</scope>
    <source>
        <strain evidence="1">ATCC 34329</strain>
    </source>
</reference>
<accession>A0AAD5WM17</accession>
<evidence type="ECO:0000313" key="1">
    <source>
        <dbReference type="EMBL" id="KAJ2892618.1"/>
    </source>
</evidence>
<dbReference type="AlphaFoldDB" id="A0AAD5WM17"/>
<organism evidence="1 2">
    <name type="scientific">Zalerion maritima</name>
    <dbReference type="NCBI Taxonomy" id="339359"/>
    <lineage>
        <taxon>Eukaryota</taxon>
        <taxon>Fungi</taxon>
        <taxon>Dikarya</taxon>
        <taxon>Ascomycota</taxon>
        <taxon>Pezizomycotina</taxon>
        <taxon>Sordariomycetes</taxon>
        <taxon>Lulworthiomycetidae</taxon>
        <taxon>Lulworthiales</taxon>
        <taxon>Lulworthiaceae</taxon>
        <taxon>Zalerion</taxon>
    </lineage>
</organism>
<dbReference type="EMBL" id="JAKWBI020000765">
    <property type="protein sequence ID" value="KAJ2892618.1"/>
    <property type="molecule type" value="Genomic_DNA"/>
</dbReference>
<proteinExistence type="predicted"/>
<name>A0AAD5WM17_9PEZI</name>
<gene>
    <name evidence="1" type="ORF">MKZ38_009541</name>
</gene>
<comment type="caution">
    <text evidence="1">The sequence shown here is derived from an EMBL/GenBank/DDBJ whole genome shotgun (WGS) entry which is preliminary data.</text>
</comment>